<protein>
    <submittedName>
        <fullName evidence="3">IMS_C domain-containing protein</fullName>
    </submittedName>
</protein>
<keyword evidence="2" id="KW-1185">Reference proteome</keyword>
<dbReference type="Gene3D" id="3.30.1490.100">
    <property type="entry name" value="DNA polymerase, Y-family, little finger domain"/>
    <property type="match status" value="1"/>
</dbReference>
<name>A0A0N5A7H7_PARTI</name>
<dbReference type="GO" id="GO:0006281">
    <property type="term" value="P:DNA repair"/>
    <property type="evidence" value="ECO:0007669"/>
    <property type="project" value="InterPro"/>
</dbReference>
<evidence type="ECO:0000259" key="1">
    <source>
        <dbReference type="Pfam" id="PF11799"/>
    </source>
</evidence>
<dbReference type="Proteomes" id="UP000038045">
    <property type="component" value="Unplaced"/>
</dbReference>
<dbReference type="STRING" id="131310.A0A0N5A7H7"/>
<dbReference type="InterPro" id="IPR017961">
    <property type="entry name" value="DNA_pol_Y-fam_little_finger"/>
</dbReference>
<evidence type="ECO:0000313" key="3">
    <source>
        <dbReference type="WBParaSite" id="PTRK_0001795700.1"/>
    </source>
</evidence>
<dbReference type="SUPFAM" id="SSF100879">
    <property type="entry name" value="Lesion bypass DNA polymerase (Y-family), little finger domain"/>
    <property type="match status" value="1"/>
</dbReference>
<organism evidence="2 3">
    <name type="scientific">Parastrongyloides trichosuri</name>
    <name type="common">Possum-specific nematode worm</name>
    <dbReference type="NCBI Taxonomy" id="131310"/>
    <lineage>
        <taxon>Eukaryota</taxon>
        <taxon>Metazoa</taxon>
        <taxon>Ecdysozoa</taxon>
        <taxon>Nematoda</taxon>
        <taxon>Chromadorea</taxon>
        <taxon>Rhabditida</taxon>
        <taxon>Tylenchina</taxon>
        <taxon>Panagrolaimomorpha</taxon>
        <taxon>Strongyloidoidea</taxon>
        <taxon>Strongyloididae</taxon>
        <taxon>Parastrongyloides</taxon>
    </lineage>
</organism>
<dbReference type="Pfam" id="PF11799">
    <property type="entry name" value="IMS_C"/>
    <property type="match status" value="1"/>
</dbReference>
<sequence>MGENGVTIWNKANGNDNSLVVPYRDQKSMSKETTYEQDTIDMVVLKKTLIKMVDHLAFDLRKEKKLTGCITLKIRYSNFDTHTQQIKIPYTNSDKDLFNDTLEDIELMNAIDHIKNKYGIESIMKGICLPEKRKGGEHATQFA</sequence>
<proteinExistence type="predicted"/>
<dbReference type="WBParaSite" id="PTRK_0001795700.1">
    <property type="protein sequence ID" value="PTRK_0001795700.1"/>
    <property type="gene ID" value="PTRK_0001795700"/>
</dbReference>
<accession>A0A0N5A7H7</accession>
<dbReference type="InterPro" id="IPR036775">
    <property type="entry name" value="DNA_pol_Y-fam_lit_finger_sf"/>
</dbReference>
<dbReference type="GO" id="GO:0003684">
    <property type="term" value="F:damaged DNA binding"/>
    <property type="evidence" value="ECO:0007669"/>
    <property type="project" value="InterPro"/>
</dbReference>
<dbReference type="AlphaFoldDB" id="A0A0N5A7H7"/>
<reference evidence="3" key="1">
    <citation type="submission" date="2017-02" db="UniProtKB">
        <authorList>
            <consortium name="WormBaseParasite"/>
        </authorList>
    </citation>
    <scope>IDENTIFICATION</scope>
</reference>
<feature type="domain" description="DNA polymerase Y-family little finger" evidence="1">
    <location>
        <begin position="27"/>
        <end position="100"/>
    </location>
</feature>
<evidence type="ECO:0000313" key="2">
    <source>
        <dbReference type="Proteomes" id="UP000038045"/>
    </source>
</evidence>